<protein>
    <recommendedName>
        <fullName evidence="3">PIG-L family deacetylase</fullName>
    </recommendedName>
</protein>
<comment type="caution">
    <text evidence="1">The sequence shown here is derived from an EMBL/GenBank/DDBJ whole genome shotgun (WGS) entry which is preliminary data.</text>
</comment>
<evidence type="ECO:0008006" key="3">
    <source>
        <dbReference type="Google" id="ProtNLM"/>
    </source>
</evidence>
<dbReference type="InterPro" id="IPR024078">
    <property type="entry name" value="LmbE-like_dom_sf"/>
</dbReference>
<name>A0ABP8Y9K4_9ACTN</name>
<dbReference type="EMBL" id="BAABKN010000004">
    <property type="protein sequence ID" value="GAA4723908.1"/>
    <property type="molecule type" value="Genomic_DNA"/>
</dbReference>
<dbReference type="Proteomes" id="UP001499882">
    <property type="component" value="Unassembled WGS sequence"/>
</dbReference>
<accession>A0ABP8Y9K4</accession>
<sequence>MTDGWAGHVWAQTLDGVRRLVVVAAHPDDESLGAGGLLASAYERGLDLIRDE</sequence>
<dbReference type="RefSeq" id="WP_345524727.1">
    <property type="nucleotide sequence ID" value="NZ_BAABKN010000004.1"/>
</dbReference>
<evidence type="ECO:0000313" key="2">
    <source>
        <dbReference type="Proteomes" id="UP001499882"/>
    </source>
</evidence>
<keyword evidence="2" id="KW-1185">Reference proteome</keyword>
<organism evidence="1 2">
    <name type="scientific">Nocardioides endophyticus</name>
    <dbReference type="NCBI Taxonomy" id="1353775"/>
    <lineage>
        <taxon>Bacteria</taxon>
        <taxon>Bacillati</taxon>
        <taxon>Actinomycetota</taxon>
        <taxon>Actinomycetes</taxon>
        <taxon>Propionibacteriales</taxon>
        <taxon>Nocardioidaceae</taxon>
        <taxon>Nocardioides</taxon>
    </lineage>
</organism>
<gene>
    <name evidence="1" type="ORF">GCM10023350_02730</name>
</gene>
<reference evidence="2" key="1">
    <citation type="journal article" date="2019" name="Int. J. Syst. Evol. Microbiol.">
        <title>The Global Catalogue of Microorganisms (GCM) 10K type strain sequencing project: providing services to taxonomists for standard genome sequencing and annotation.</title>
        <authorList>
            <consortium name="The Broad Institute Genomics Platform"/>
            <consortium name="The Broad Institute Genome Sequencing Center for Infectious Disease"/>
            <person name="Wu L."/>
            <person name="Ma J."/>
        </authorList>
    </citation>
    <scope>NUCLEOTIDE SEQUENCE [LARGE SCALE GENOMIC DNA]</scope>
    <source>
        <strain evidence="2">JCM 18532</strain>
    </source>
</reference>
<dbReference type="SUPFAM" id="SSF102588">
    <property type="entry name" value="LmbE-like"/>
    <property type="match status" value="1"/>
</dbReference>
<proteinExistence type="predicted"/>
<dbReference type="Gene3D" id="3.40.50.10320">
    <property type="entry name" value="LmbE-like"/>
    <property type="match status" value="1"/>
</dbReference>
<evidence type="ECO:0000313" key="1">
    <source>
        <dbReference type="EMBL" id="GAA4723908.1"/>
    </source>
</evidence>